<dbReference type="Pfam" id="PF02902">
    <property type="entry name" value="Peptidase_C48"/>
    <property type="match status" value="1"/>
</dbReference>
<dbReference type="PANTHER" id="PTHR48449">
    <property type="entry name" value="DUF1985 DOMAIN-CONTAINING PROTEIN"/>
    <property type="match status" value="1"/>
</dbReference>
<dbReference type="PANTHER" id="PTHR48449:SF2">
    <property type="entry name" value="UBIQUITIN-LIKE PROTEASE FAMILY PROFILE DOMAIN-CONTAINING PROTEIN"/>
    <property type="match status" value="1"/>
</dbReference>
<dbReference type="GO" id="GO:0008234">
    <property type="term" value="F:cysteine-type peptidase activity"/>
    <property type="evidence" value="ECO:0007669"/>
    <property type="project" value="InterPro"/>
</dbReference>
<evidence type="ECO:0000256" key="1">
    <source>
        <dbReference type="ARBA" id="ARBA00022670"/>
    </source>
</evidence>
<protein>
    <submittedName>
        <fullName evidence="6">(rape) hypothetical protein</fullName>
    </submittedName>
</protein>
<evidence type="ECO:0000259" key="4">
    <source>
        <dbReference type="Pfam" id="PF02902"/>
    </source>
</evidence>
<feature type="compositionally biased region" description="Acidic residues" evidence="3">
    <location>
        <begin position="611"/>
        <end position="621"/>
    </location>
</feature>
<dbReference type="InterPro" id="IPR015410">
    <property type="entry name" value="DUF1985"/>
</dbReference>
<feature type="region of interest" description="Disordered" evidence="3">
    <location>
        <begin position="258"/>
        <end position="285"/>
    </location>
</feature>
<feature type="region of interest" description="Disordered" evidence="3">
    <location>
        <begin position="609"/>
        <end position="639"/>
    </location>
</feature>
<proteinExistence type="predicted"/>
<organism evidence="6">
    <name type="scientific">Brassica napus</name>
    <name type="common">Rape</name>
    <dbReference type="NCBI Taxonomy" id="3708"/>
    <lineage>
        <taxon>Eukaryota</taxon>
        <taxon>Viridiplantae</taxon>
        <taxon>Streptophyta</taxon>
        <taxon>Embryophyta</taxon>
        <taxon>Tracheophyta</taxon>
        <taxon>Spermatophyta</taxon>
        <taxon>Magnoliopsida</taxon>
        <taxon>eudicotyledons</taxon>
        <taxon>Gunneridae</taxon>
        <taxon>Pentapetalae</taxon>
        <taxon>rosids</taxon>
        <taxon>malvids</taxon>
        <taxon>Brassicales</taxon>
        <taxon>Brassicaceae</taxon>
        <taxon>Brassiceae</taxon>
        <taxon>Brassica</taxon>
    </lineage>
</organism>
<gene>
    <name evidence="6" type="ORF">DARMORV10_A05P23600.1</name>
</gene>
<dbReference type="GO" id="GO:0006508">
    <property type="term" value="P:proteolysis"/>
    <property type="evidence" value="ECO:0007669"/>
    <property type="project" value="UniProtKB-KW"/>
</dbReference>
<accession>A0A816TMU7</accession>
<dbReference type="InterPro" id="IPR003653">
    <property type="entry name" value="Peptidase_C48_C"/>
</dbReference>
<dbReference type="EMBL" id="HG994359">
    <property type="protein sequence ID" value="CAF2098640.1"/>
    <property type="molecule type" value="Genomic_DNA"/>
</dbReference>
<dbReference type="Proteomes" id="UP001295469">
    <property type="component" value="Chromosome A05"/>
</dbReference>
<evidence type="ECO:0000259" key="5">
    <source>
        <dbReference type="Pfam" id="PF09331"/>
    </source>
</evidence>
<reference evidence="6" key="1">
    <citation type="submission" date="2021-01" db="EMBL/GenBank/DDBJ databases">
        <authorList>
            <consortium name="Genoscope - CEA"/>
            <person name="William W."/>
        </authorList>
    </citation>
    <scope>NUCLEOTIDE SEQUENCE</scope>
</reference>
<feature type="domain" description="Ubiquitin-like protease family profile" evidence="4">
    <location>
        <begin position="737"/>
        <end position="843"/>
    </location>
</feature>
<evidence type="ECO:0000313" key="6">
    <source>
        <dbReference type="EMBL" id="CAF2098640.1"/>
    </source>
</evidence>
<evidence type="ECO:0000256" key="3">
    <source>
        <dbReference type="SAM" id="MobiDB-lite"/>
    </source>
</evidence>
<feature type="domain" description="DUF1985" evidence="5">
    <location>
        <begin position="80"/>
        <end position="219"/>
    </location>
</feature>
<keyword evidence="2" id="KW-0378">Hydrolase</keyword>
<name>A0A816TMU7_BRANA</name>
<dbReference type="AlphaFoldDB" id="A0A816TMU7"/>
<keyword evidence="1" id="KW-0645">Protease</keyword>
<sequence length="864" mass="95820">MEENDIARRPPCVLPERIFAVGEEPAGVRVTPYHKAGAIRQIIAVLDPDEVEHIRVSPFGKLLEIADKPSFSGRFGRYIISRQLKVAKKHEAWFLFAGKPIRFSIRKFALVTGLNCRKFPKKSKKKSKNFMTKKPYWGELFGSLKEVPVSSVLRMLEQKTIVDKDIRLKYTYLSLLAAVILPTTHAPRISKECAEKIKDLDAILAYPWGRVSFDMLMSSIKERKEVSLSQNTIALKGFVLALQLVIVECVPALTEVVHEGGSSGSDDDDTNESDKLGRKGISPGHARDTDAAEKLLISLHLTKCNVIMFGEMQALIQSVMLDANGETNVPPEYEWTDDEDDAAVSNMLNLIDQRFGFNSHCFVGGTTKQEVHRMREEAKAELVGRKTVKTKAGTSSHRLDGVDIDLLASIVSEKMKDDFQLLHGDVSSIQESANAFTETILANINEVFCSVQDRVHQIATLSADIRNLEATVSVSPPQMANNQPNVVHVGTQTVPDVPTIISDAINFANRSTQSDAGGGQNGLDASTAVGGVTNKSVRPSFETAHLAPECAQKEHGNLSGITPQPSDTQVDSALDPALLFPNPTFSLGLTQETRVERPKEANVTVDADHEGVDEDDDEASAEEAPPACRKSKRQKVPTKSLMGEKECDKGFLHRARKAVTDAIYKGGTIDYSAKFAALMDKLKTPFDLTTDRGIITSNQLYEVVERATQLSPQVLDVLIFHTSALFVSRSSLKQIPIVVFMDTKFLSHFTKLYTKFSKLSRKDGFKFTPDIVDMFLQLPSYADAVRFYSPFFVDKKYWVTVCVDCSSWTVTVLDCNTALRSDYMMTKDVRPIASLFPYLLKQVGREVGTRDGKAMRIERPRTTP</sequence>
<dbReference type="Pfam" id="PF09331">
    <property type="entry name" value="DUF1985"/>
    <property type="match status" value="1"/>
</dbReference>
<evidence type="ECO:0000256" key="2">
    <source>
        <dbReference type="ARBA" id="ARBA00022801"/>
    </source>
</evidence>